<dbReference type="InterPro" id="IPR011990">
    <property type="entry name" value="TPR-like_helical_dom_sf"/>
</dbReference>
<name>G2EAZ1_9FLAO</name>
<evidence type="ECO:0000313" key="3">
    <source>
        <dbReference type="EMBL" id="EGV44473.1"/>
    </source>
</evidence>
<dbReference type="OrthoDB" id="9808622at2"/>
<dbReference type="SUPFAM" id="SSF48452">
    <property type="entry name" value="TPR-like"/>
    <property type="match status" value="1"/>
</dbReference>
<protein>
    <submittedName>
        <fullName evidence="3">Tetratricopeptide repeat protein</fullName>
    </submittedName>
</protein>
<feature type="compositionally biased region" description="Basic residues" evidence="1">
    <location>
        <begin position="1"/>
        <end position="11"/>
    </location>
</feature>
<dbReference type="EMBL" id="AFXZ01000009">
    <property type="protein sequence ID" value="EGV44473.1"/>
    <property type="molecule type" value="Genomic_DNA"/>
</dbReference>
<dbReference type="Gene3D" id="1.25.40.10">
    <property type="entry name" value="Tetratricopeptide repeat domain"/>
    <property type="match status" value="1"/>
</dbReference>
<proteinExistence type="predicted"/>
<keyword evidence="2" id="KW-0812">Transmembrane</keyword>
<evidence type="ECO:0000256" key="1">
    <source>
        <dbReference type="SAM" id="MobiDB-lite"/>
    </source>
</evidence>
<dbReference type="InterPro" id="IPR019734">
    <property type="entry name" value="TPR_rpt"/>
</dbReference>
<dbReference type="Pfam" id="PF13174">
    <property type="entry name" value="TPR_6"/>
    <property type="match status" value="2"/>
</dbReference>
<dbReference type="Proteomes" id="UP000003730">
    <property type="component" value="Unassembled WGS sequence"/>
</dbReference>
<feature type="transmembrane region" description="Helical" evidence="2">
    <location>
        <begin position="51"/>
        <end position="69"/>
    </location>
</feature>
<organism evidence="3 4">
    <name type="scientific">Bizionia argentinensis JUB59</name>
    <dbReference type="NCBI Taxonomy" id="1046627"/>
    <lineage>
        <taxon>Bacteria</taxon>
        <taxon>Pseudomonadati</taxon>
        <taxon>Bacteroidota</taxon>
        <taxon>Flavobacteriia</taxon>
        <taxon>Flavobacteriales</taxon>
        <taxon>Flavobacteriaceae</taxon>
        <taxon>Bizionia</taxon>
    </lineage>
</organism>
<evidence type="ECO:0000313" key="4">
    <source>
        <dbReference type="Proteomes" id="UP000003730"/>
    </source>
</evidence>
<dbReference type="RefSeq" id="WP_008635744.1">
    <property type="nucleotide sequence ID" value="NZ_AFXZ01000009.1"/>
</dbReference>
<keyword evidence="2" id="KW-0472">Membrane</keyword>
<feature type="region of interest" description="Disordered" evidence="1">
    <location>
        <begin position="1"/>
        <end position="24"/>
    </location>
</feature>
<dbReference type="eggNOG" id="COG1729">
    <property type="taxonomic scope" value="Bacteria"/>
</dbReference>
<evidence type="ECO:0000256" key="2">
    <source>
        <dbReference type="SAM" id="Phobius"/>
    </source>
</evidence>
<comment type="caution">
    <text evidence="3">The sequence shown here is derived from an EMBL/GenBank/DDBJ whole genome shotgun (WGS) entry which is preliminary data.</text>
</comment>
<dbReference type="AlphaFoldDB" id="G2EAZ1"/>
<dbReference type="PATRIC" id="fig|1046627.3.peg.708"/>
<keyword evidence="4" id="KW-1185">Reference proteome</keyword>
<reference evidence="3 4" key="1">
    <citation type="journal article" date="2008" name="Int. J. Syst. Evol. Microbiol.">
        <title>Bizionia argentinensis sp. nov., isolated from surface marine water in Antarctica.</title>
        <authorList>
            <person name="Bercovich A."/>
            <person name="Vazquez S.C."/>
            <person name="Yankilevich P."/>
            <person name="Coria S.H."/>
            <person name="Foti M."/>
            <person name="Hernandez E."/>
            <person name="Vidal A."/>
            <person name="Ruberto L."/>
            <person name="Melo C."/>
            <person name="Marenssi S."/>
            <person name="Criscuolo M."/>
            <person name="Memoli M."/>
            <person name="Arguelles M."/>
            <person name="Mac Cormack W.P."/>
        </authorList>
    </citation>
    <scope>NUCLEOTIDE SEQUENCE [LARGE SCALE GENOMIC DNA]</scope>
    <source>
        <strain evidence="3 4">JUB59</strain>
    </source>
</reference>
<sequence length="257" mass="28521">MATYKKRGYKPKTKEEKQNDVEDNSTTAEVFNTLDERASKTEDWVIGNQKYIFIIIGVVAAVVLGYLGYNEFIAKPKQTEAMNDMYQAQKYYDQAVNTTAQKDSLFSLALNGGEGKYGMLDISSEHSGTPAANMANYYAGMAYLNMKDYKNAISYLGKFSGNDEILAPMAKGCIGDAFVQLNQQEDALGYYEDAAKMRNNEFTSPMFLYKAGITALELGKTDVALKHFKNIKENYPTSSEGTNIDIFIGKAEALASK</sequence>
<dbReference type="STRING" id="1046627.BZARG_673"/>
<gene>
    <name evidence="3" type="ORF">BZARG_673</name>
</gene>
<keyword evidence="2" id="KW-1133">Transmembrane helix</keyword>
<accession>G2EAZ1</accession>